<feature type="region of interest" description="Disordered" evidence="7">
    <location>
        <begin position="638"/>
        <end position="679"/>
    </location>
</feature>
<keyword evidence="10" id="KW-1185">Reference proteome</keyword>
<comment type="catalytic activity">
    <reaction evidence="6">
        <text>cytidine(34) in tRNA(Ile2) + L-lysine + ATP = lysidine(34) in tRNA(Ile2) + AMP + diphosphate + H(+)</text>
        <dbReference type="Rhea" id="RHEA:43744"/>
        <dbReference type="Rhea" id="RHEA-COMP:10625"/>
        <dbReference type="Rhea" id="RHEA-COMP:10670"/>
        <dbReference type="ChEBI" id="CHEBI:15378"/>
        <dbReference type="ChEBI" id="CHEBI:30616"/>
        <dbReference type="ChEBI" id="CHEBI:32551"/>
        <dbReference type="ChEBI" id="CHEBI:33019"/>
        <dbReference type="ChEBI" id="CHEBI:82748"/>
        <dbReference type="ChEBI" id="CHEBI:83665"/>
        <dbReference type="ChEBI" id="CHEBI:456215"/>
        <dbReference type="EC" id="6.3.4.19"/>
    </reaction>
</comment>
<dbReference type="EMBL" id="PPTA01000007">
    <property type="protein sequence ID" value="TFB02429.1"/>
    <property type="molecule type" value="Genomic_DNA"/>
</dbReference>
<dbReference type="HAMAP" id="MF_01161">
    <property type="entry name" value="tRNA_Ile_lys_synt"/>
    <property type="match status" value="1"/>
</dbReference>
<evidence type="ECO:0000256" key="3">
    <source>
        <dbReference type="ARBA" id="ARBA00022694"/>
    </source>
</evidence>
<dbReference type="InterPro" id="IPR012094">
    <property type="entry name" value="tRNA_Ile_lys_synt"/>
</dbReference>
<feature type="compositionally biased region" description="Polar residues" evidence="7">
    <location>
        <begin position="666"/>
        <end position="679"/>
    </location>
</feature>
<comment type="caution">
    <text evidence="9">The sequence shown here is derived from an EMBL/GenBank/DDBJ whole genome shotgun (WGS) entry which is preliminary data.</text>
</comment>
<dbReference type="InterPro" id="IPR011063">
    <property type="entry name" value="TilS/TtcA_N"/>
</dbReference>
<evidence type="ECO:0000259" key="8">
    <source>
        <dbReference type="Pfam" id="PF01171"/>
    </source>
</evidence>
<dbReference type="InterPro" id="IPR014729">
    <property type="entry name" value="Rossmann-like_a/b/a_fold"/>
</dbReference>
<keyword evidence="5" id="KW-0067">ATP-binding</keyword>
<dbReference type="SUPFAM" id="SSF52402">
    <property type="entry name" value="Adenine nucleotide alpha hydrolases-like"/>
    <property type="match status" value="1"/>
</dbReference>
<evidence type="ECO:0000256" key="5">
    <source>
        <dbReference type="ARBA" id="ARBA00022840"/>
    </source>
</evidence>
<organism evidence="9 10">
    <name type="scientific">Trichoderma ghanense</name>
    <dbReference type="NCBI Taxonomy" id="65468"/>
    <lineage>
        <taxon>Eukaryota</taxon>
        <taxon>Fungi</taxon>
        <taxon>Dikarya</taxon>
        <taxon>Ascomycota</taxon>
        <taxon>Pezizomycotina</taxon>
        <taxon>Sordariomycetes</taxon>
        <taxon>Hypocreomycetidae</taxon>
        <taxon>Hypocreales</taxon>
        <taxon>Hypocreaceae</taxon>
        <taxon>Trichoderma</taxon>
    </lineage>
</organism>
<evidence type="ECO:0000256" key="1">
    <source>
        <dbReference type="ARBA" id="ARBA00013267"/>
    </source>
</evidence>
<evidence type="ECO:0000313" key="9">
    <source>
        <dbReference type="EMBL" id="TFB02429.1"/>
    </source>
</evidence>
<protein>
    <recommendedName>
        <fullName evidence="1">tRNA(Ile)-lysidine synthetase</fullName>
        <ecNumber evidence="1">6.3.4.19</ecNumber>
    </recommendedName>
</protein>
<dbReference type="RefSeq" id="XP_073558630.1">
    <property type="nucleotide sequence ID" value="XM_073703352.1"/>
</dbReference>
<dbReference type="Gene3D" id="3.40.50.620">
    <property type="entry name" value="HUPs"/>
    <property type="match status" value="1"/>
</dbReference>
<keyword evidence="4" id="KW-0547">Nucleotide-binding</keyword>
<feature type="domain" description="tRNA(Ile)-lysidine/2-thiocytidine synthase N-terminal" evidence="8">
    <location>
        <begin position="263"/>
        <end position="312"/>
    </location>
</feature>
<evidence type="ECO:0000256" key="4">
    <source>
        <dbReference type="ARBA" id="ARBA00022741"/>
    </source>
</evidence>
<keyword evidence="3" id="KW-0819">tRNA processing</keyword>
<dbReference type="Pfam" id="PF01171">
    <property type="entry name" value="ATP_bind_3"/>
    <property type="match status" value="2"/>
</dbReference>
<reference evidence="9 10" key="1">
    <citation type="submission" date="2018-01" db="EMBL/GenBank/DDBJ databases">
        <title>Genome characterization of the sugarcane-associated fungus Trichoderma ghanense CCMA-1212 and their application in lignocelulose bioconversion.</title>
        <authorList>
            <person name="Steindorff A.S."/>
            <person name="Mendes T.D."/>
            <person name="Vilela E.S.D."/>
            <person name="Rodrigues D.S."/>
            <person name="Formighieri E.F."/>
            <person name="Melo I.S."/>
            <person name="Favaro L.C.L."/>
        </authorList>
    </citation>
    <scope>NUCLEOTIDE SEQUENCE [LARGE SCALE GENOMIC DNA]</scope>
    <source>
        <strain evidence="9 10">CCMA-1212</strain>
    </source>
</reference>
<keyword evidence="2" id="KW-0436">Ligase</keyword>
<feature type="domain" description="tRNA(Ile)-lysidine/2-thiocytidine synthase N-terminal" evidence="8">
    <location>
        <begin position="27"/>
        <end position="177"/>
    </location>
</feature>
<name>A0ABY2H439_9HYPO</name>
<gene>
    <name evidence="9" type="ORF">CCMA1212_006112</name>
</gene>
<dbReference type="PANTHER" id="PTHR43033">
    <property type="entry name" value="TRNA(ILE)-LYSIDINE SYNTHASE-RELATED"/>
    <property type="match status" value="1"/>
</dbReference>
<proteinExistence type="inferred from homology"/>
<accession>A0ABY2H439</accession>
<evidence type="ECO:0000313" key="10">
    <source>
        <dbReference type="Proteomes" id="UP001642720"/>
    </source>
</evidence>
<evidence type="ECO:0000256" key="7">
    <source>
        <dbReference type="SAM" id="MobiDB-lite"/>
    </source>
</evidence>
<dbReference type="InterPro" id="IPR012795">
    <property type="entry name" value="tRNA_Ile_lys_synt_N"/>
</dbReference>
<dbReference type="GeneID" id="300577802"/>
<dbReference type="CDD" id="cd01992">
    <property type="entry name" value="TilS_N"/>
    <property type="match status" value="1"/>
</dbReference>
<dbReference type="EC" id="6.3.4.19" evidence="1"/>
<dbReference type="PANTHER" id="PTHR43033:SF1">
    <property type="entry name" value="TRNA(ILE)-LYSIDINE SYNTHASE-RELATED"/>
    <property type="match status" value="1"/>
</dbReference>
<dbReference type="NCBIfam" id="TIGR02432">
    <property type="entry name" value="lysidine_TilS_N"/>
    <property type="match status" value="1"/>
</dbReference>
<dbReference type="Proteomes" id="UP001642720">
    <property type="component" value="Unassembled WGS sequence"/>
</dbReference>
<sequence length="679" mass="76736">MSAQALAFHHASKPISVQEFRDAVLAVSLAISGGVDSMAMAYLFSRLLGMYRGIKIADYPTESAFGVVVDHKLREESTQEASRVAQELKKLGFKAIVKALNWREFKCHGTEPTTLPNVESVARTMRYQALGSTCRYLQSQSLFFAHHQDDQYETVLMRLLAGHGYRGLQGIREANAIPECYELHSVYKSGLLDDQMQKHPFLSFKPPSREMKRLRHILRDDKEAEPWDQITSYLSSNQSSMSFPGHLSRDFDPSIPYLTPLQSEDGGVAIYRPLLEFDKARLIATCEANGVRWFEDSTNTDPTLTTRNAIRQLTRTHTLPKALQKPSILALAQRSKRRVRLEEAEAHRLLVRESVIKDFDPNAGTLLIDVSTLWRASPQQMRRPFSQAREEARSRSRRLLAAVALRKLIAFVTPELHLPPLTNLENAVDRLFPELSGESDTVPAAQPKAFSIAGVLFEPVPKMSSASWLLSRAPYSSRQPLPERKLPGYLNYRGGIFKLDGDGDQPSRHRHWRGWKTAKLWDGRFWIRVSACVAAKFQVLPFLPSSAKPFRMALPPRERANLERILKHYAPGKVRYSLPGLYSVEEPVQDQGAEPILTLLALPTLGIHVPGLDRWVKYEARYKNIDATLLASGRKKESKMSLLGHASPRVRKQGIMQAKRPRKSQTRQASGTWKASAYQ</sequence>
<evidence type="ECO:0000256" key="2">
    <source>
        <dbReference type="ARBA" id="ARBA00022598"/>
    </source>
</evidence>
<evidence type="ECO:0000256" key="6">
    <source>
        <dbReference type="ARBA" id="ARBA00048539"/>
    </source>
</evidence>